<keyword evidence="3" id="KW-1185">Reference proteome</keyword>
<gene>
    <name evidence="2" type="ORF">SAMN04488004_12129</name>
</gene>
<dbReference type="RefSeq" id="WP_139222656.1">
    <property type="nucleotide sequence ID" value="NZ_CAXIDI010000004.1"/>
</dbReference>
<evidence type="ECO:0000256" key="1">
    <source>
        <dbReference type="SAM" id="MobiDB-lite"/>
    </source>
</evidence>
<protein>
    <submittedName>
        <fullName evidence="2">Uncharacterized protein</fullName>
    </submittedName>
</protein>
<dbReference type="GeneID" id="97890090"/>
<feature type="compositionally biased region" description="Basic and acidic residues" evidence="1">
    <location>
        <begin position="49"/>
        <end position="58"/>
    </location>
</feature>
<dbReference type="AlphaFoldDB" id="A0A1I4HZC4"/>
<dbReference type="OrthoDB" id="7861191at2"/>
<organism evidence="2 3">
    <name type="scientific">Loktanella salsilacus</name>
    <dbReference type="NCBI Taxonomy" id="195913"/>
    <lineage>
        <taxon>Bacteria</taxon>
        <taxon>Pseudomonadati</taxon>
        <taxon>Pseudomonadota</taxon>
        <taxon>Alphaproteobacteria</taxon>
        <taxon>Rhodobacterales</taxon>
        <taxon>Roseobacteraceae</taxon>
        <taxon>Loktanella</taxon>
    </lineage>
</organism>
<accession>A0A1I4HZC4</accession>
<evidence type="ECO:0000313" key="2">
    <source>
        <dbReference type="EMBL" id="SFL47515.1"/>
    </source>
</evidence>
<feature type="region of interest" description="Disordered" evidence="1">
    <location>
        <begin position="1"/>
        <end position="81"/>
    </location>
</feature>
<proteinExistence type="predicted"/>
<evidence type="ECO:0000313" key="3">
    <source>
        <dbReference type="Proteomes" id="UP000199550"/>
    </source>
</evidence>
<reference evidence="2 3" key="1">
    <citation type="submission" date="2016-10" db="EMBL/GenBank/DDBJ databases">
        <authorList>
            <person name="de Groot N.N."/>
        </authorList>
    </citation>
    <scope>NUCLEOTIDE SEQUENCE [LARGE SCALE GENOMIC DNA]</scope>
    <source>
        <strain evidence="2 3">DSM 16199</strain>
    </source>
</reference>
<dbReference type="EMBL" id="FOTF01000021">
    <property type="protein sequence ID" value="SFL47515.1"/>
    <property type="molecule type" value="Genomic_DNA"/>
</dbReference>
<sequence length="81" mass="8805">MDYGKSGTPKTAKKGPKHQEHNQYGSDKTPFGSRPSKEELLARMKKSAGKTDLDKPSDPADDFATDEAKGKAIRGTENLPD</sequence>
<name>A0A1I4HZC4_9RHOB</name>
<dbReference type="Proteomes" id="UP000199550">
    <property type="component" value="Unassembled WGS sequence"/>
</dbReference>